<gene>
    <name evidence="1" type="ORF">ACFO3S_25775</name>
</gene>
<evidence type="ECO:0000313" key="2">
    <source>
        <dbReference type="Proteomes" id="UP001596028"/>
    </source>
</evidence>
<organism evidence="1 2">
    <name type="scientific">Cohnella hongkongensis</name>
    <dbReference type="NCBI Taxonomy" id="178337"/>
    <lineage>
        <taxon>Bacteria</taxon>
        <taxon>Bacillati</taxon>
        <taxon>Bacillota</taxon>
        <taxon>Bacilli</taxon>
        <taxon>Bacillales</taxon>
        <taxon>Paenibacillaceae</taxon>
        <taxon>Cohnella</taxon>
    </lineage>
</organism>
<reference evidence="2" key="1">
    <citation type="journal article" date="2019" name="Int. J. Syst. Evol. Microbiol.">
        <title>The Global Catalogue of Microorganisms (GCM) 10K type strain sequencing project: providing services to taxonomists for standard genome sequencing and annotation.</title>
        <authorList>
            <consortium name="The Broad Institute Genomics Platform"/>
            <consortium name="The Broad Institute Genome Sequencing Center for Infectious Disease"/>
            <person name="Wu L."/>
            <person name="Ma J."/>
        </authorList>
    </citation>
    <scope>NUCLEOTIDE SEQUENCE [LARGE SCALE GENOMIC DNA]</scope>
    <source>
        <strain evidence="2">CCUG 49571</strain>
    </source>
</reference>
<evidence type="ECO:0000313" key="1">
    <source>
        <dbReference type="EMBL" id="MFC4601673.1"/>
    </source>
</evidence>
<accession>A0ABV9FKS9</accession>
<proteinExistence type="predicted"/>
<keyword evidence="2" id="KW-1185">Reference proteome</keyword>
<protein>
    <submittedName>
        <fullName evidence="1">Uncharacterized protein</fullName>
    </submittedName>
</protein>
<name>A0ABV9FKS9_9BACL</name>
<comment type="caution">
    <text evidence="1">The sequence shown here is derived from an EMBL/GenBank/DDBJ whole genome shotgun (WGS) entry which is preliminary data.</text>
</comment>
<dbReference type="EMBL" id="JBHSEP010000029">
    <property type="protein sequence ID" value="MFC4601673.1"/>
    <property type="molecule type" value="Genomic_DNA"/>
</dbReference>
<dbReference type="RefSeq" id="WP_378102041.1">
    <property type="nucleotide sequence ID" value="NZ_JBHSEP010000029.1"/>
</dbReference>
<dbReference type="Proteomes" id="UP001596028">
    <property type="component" value="Unassembled WGS sequence"/>
</dbReference>
<sequence length="103" mass="11275">MESYDLAELAVSQHAHRWNLVFSRARLMVVSDHGTRLWYVDIDGMADGELLQRFADSDSIEVQMTATTVGGKKLSGSGFFHPNPRRLAAAIRGDGPLIGYGAP</sequence>